<dbReference type="EMBL" id="AMFJ01034117">
    <property type="protein sequence ID" value="EKD30214.1"/>
    <property type="molecule type" value="Genomic_DNA"/>
</dbReference>
<organism evidence="1">
    <name type="scientific">uncultured bacterium</name>
    <name type="common">gcode 4</name>
    <dbReference type="NCBI Taxonomy" id="1234023"/>
    <lineage>
        <taxon>Bacteria</taxon>
        <taxon>environmental samples</taxon>
    </lineage>
</organism>
<gene>
    <name evidence="1" type="ORF">ACD_78C00117G0004</name>
</gene>
<name>K1YXV9_9BACT</name>
<protein>
    <submittedName>
        <fullName evidence="1">Uncharacterized protein</fullName>
    </submittedName>
</protein>
<sequence>MGDHGPTGFVLGFDVVGDACAGHLELLCSPHTVEVVIGEFLSLGDGFVDALLKGDILDLTENRCENVGEFFIEEFFVFLWRELFPDLLAEEHLGEDGGSFCEGEGAVVDGWFLALGEMSVGRVTELVWESGNVTEFTRMIEEDETRFSGSVTRKSSGAFAILREGIDSTGVEHIDGICVKLLVEVFHRLEVEFGRILEGEFLFDGSERSLNIGDFECIKSHDFPFGFDEPGEEGIGGLYFAHEHIDHFGFKFFGEISRFHDMCISSEFHIRCPVLDDSGIDIAEGDLSLFVIVDRTEWLVGFATRFSVGTWSERSDFFFGDGFFHAIKLYFKGIGVREFFS</sequence>
<dbReference type="AlphaFoldDB" id="K1YXV9"/>
<accession>K1YXV9</accession>
<evidence type="ECO:0000313" key="1">
    <source>
        <dbReference type="EMBL" id="EKD30214.1"/>
    </source>
</evidence>
<proteinExistence type="predicted"/>
<comment type="caution">
    <text evidence="1">The sequence shown here is derived from an EMBL/GenBank/DDBJ whole genome shotgun (WGS) entry which is preliminary data.</text>
</comment>
<reference evidence="1" key="1">
    <citation type="journal article" date="2012" name="Science">
        <title>Fermentation, hydrogen, and sulfur metabolism in multiple uncultivated bacterial phyla.</title>
        <authorList>
            <person name="Wrighton K.C."/>
            <person name="Thomas B.C."/>
            <person name="Sharon I."/>
            <person name="Miller C.S."/>
            <person name="Castelle C.J."/>
            <person name="VerBerkmoes N.C."/>
            <person name="Wilkins M.J."/>
            <person name="Hettich R.L."/>
            <person name="Lipton M.S."/>
            <person name="Williams K.H."/>
            <person name="Long P.E."/>
            <person name="Banfield J.F."/>
        </authorList>
    </citation>
    <scope>NUCLEOTIDE SEQUENCE [LARGE SCALE GENOMIC DNA]</scope>
</reference>